<dbReference type="EMBL" id="DRUC01000098">
    <property type="protein sequence ID" value="HHF48780.1"/>
    <property type="molecule type" value="Genomic_DNA"/>
</dbReference>
<evidence type="ECO:0000313" key="1">
    <source>
        <dbReference type="EMBL" id="HGU59850.1"/>
    </source>
</evidence>
<name>A0A7C4S673_9EURY</name>
<comment type="caution">
    <text evidence="1">The sequence shown here is derived from an EMBL/GenBank/DDBJ whole genome shotgun (WGS) entry which is preliminary data.</text>
</comment>
<proteinExistence type="predicted"/>
<gene>
    <name evidence="2" type="ORF">ENL48_06580</name>
    <name evidence="1" type="ORF">ENT89_06855</name>
</gene>
<evidence type="ECO:0000313" key="2">
    <source>
        <dbReference type="EMBL" id="HHF48780.1"/>
    </source>
</evidence>
<sequence length="174" mass="19948">MKFAGIDVGLKKNILAVFDEHELIYLGKYREDVRFDVCGIDAPLDLPSKGSLRDCEVELIQMGIRLFPSGAEFFKPIALIGMELARKIRKFAEVYEVYPYATRKILGCNASKKRREGREKIKEFLSKFFKFDLRRNYCADELDAMTAALTVFLLKKGKAKEIGKECKIIIPLKL</sequence>
<accession>A0A7C4S673</accession>
<protein>
    <submittedName>
        <fullName evidence="1">DUF429 domain-containing protein</fullName>
    </submittedName>
</protein>
<reference evidence="1" key="1">
    <citation type="journal article" date="2020" name="mSystems">
        <title>Genome- and Community-Level Interaction Insights into Carbon Utilization and Element Cycling Functions of Hydrothermarchaeota in Hydrothermal Sediment.</title>
        <authorList>
            <person name="Zhou Z."/>
            <person name="Liu Y."/>
            <person name="Xu W."/>
            <person name="Pan J."/>
            <person name="Luo Z.H."/>
            <person name="Li M."/>
        </authorList>
    </citation>
    <scope>NUCLEOTIDE SEQUENCE [LARGE SCALE GENOMIC DNA]</scope>
    <source>
        <strain evidence="2">SpSt-10</strain>
        <strain evidence="1">SpSt-62</strain>
    </source>
</reference>
<dbReference type="EMBL" id="DTAK01000050">
    <property type="protein sequence ID" value="HGU59850.1"/>
    <property type="molecule type" value="Genomic_DNA"/>
</dbReference>
<organism evidence="1">
    <name type="scientific">Geoglobus ahangari</name>
    <dbReference type="NCBI Taxonomy" id="113653"/>
    <lineage>
        <taxon>Archaea</taxon>
        <taxon>Methanobacteriati</taxon>
        <taxon>Methanobacteriota</taxon>
        <taxon>Archaeoglobi</taxon>
        <taxon>Archaeoglobales</taxon>
        <taxon>Archaeoglobaceae</taxon>
        <taxon>Geoglobus</taxon>
    </lineage>
</organism>
<dbReference type="AlphaFoldDB" id="A0A7C4S673"/>